<gene>
    <name evidence="2" type="ORF">g.11171</name>
</gene>
<protein>
    <submittedName>
        <fullName evidence="2">Uncharacterized protein</fullName>
    </submittedName>
</protein>
<accession>A0A2S2NB63</accession>
<evidence type="ECO:0000313" key="2">
    <source>
        <dbReference type="EMBL" id="MBY14375.1"/>
    </source>
</evidence>
<name>A0A2S2NB63_SCHGA</name>
<reference evidence="2" key="1">
    <citation type="submission" date="2018-04" db="EMBL/GenBank/DDBJ databases">
        <title>Transcriptome of Schizaphis graminum biotype I.</title>
        <authorList>
            <person name="Scully E.D."/>
            <person name="Geib S.M."/>
            <person name="Palmer N.A."/>
            <person name="Koch K."/>
            <person name="Bradshaw J."/>
            <person name="Heng-Moss T."/>
            <person name="Sarath G."/>
        </authorList>
    </citation>
    <scope>NUCLEOTIDE SEQUENCE</scope>
</reference>
<organism evidence="2">
    <name type="scientific">Schizaphis graminum</name>
    <name type="common">Green bug aphid</name>
    <dbReference type="NCBI Taxonomy" id="13262"/>
    <lineage>
        <taxon>Eukaryota</taxon>
        <taxon>Metazoa</taxon>
        <taxon>Ecdysozoa</taxon>
        <taxon>Arthropoda</taxon>
        <taxon>Hexapoda</taxon>
        <taxon>Insecta</taxon>
        <taxon>Pterygota</taxon>
        <taxon>Neoptera</taxon>
        <taxon>Paraneoptera</taxon>
        <taxon>Hemiptera</taxon>
        <taxon>Sternorrhyncha</taxon>
        <taxon>Aphidomorpha</taxon>
        <taxon>Aphidoidea</taxon>
        <taxon>Aphididae</taxon>
        <taxon>Aphidini</taxon>
        <taxon>Schizaphis</taxon>
    </lineage>
</organism>
<evidence type="ECO:0000256" key="1">
    <source>
        <dbReference type="SAM" id="MobiDB-lite"/>
    </source>
</evidence>
<dbReference type="EMBL" id="GGMR01001756">
    <property type="protein sequence ID" value="MBY14375.1"/>
    <property type="molecule type" value="Transcribed_RNA"/>
</dbReference>
<sequence>MSLTPHPSCGKNMYMGSNGKKGHDSGCAHPCKSQRRENPLRRRRRGIDPSSGERNRRLAMSRGGFPKCDAYVCDMVSRIVRFILDVLYIYIYYITSYTRTTDMVVAAANVYGLDTHVKSRGGE</sequence>
<proteinExistence type="predicted"/>
<feature type="region of interest" description="Disordered" evidence="1">
    <location>
        <begin position="1"/>
        <end position="58"/>
    </location>
</feature>
<dbReference type="AlphaFoldDB" id="A0A2S2NB63"/>